<evidence type="ECO:0000256" key="8">
    <source>
        <dbReference type="ARBA" id="ARBA00023245"/>
    </source>
</evidence>
<feature type="binding site" evidence="13">
    <location>
        <position position="149"/>
    </location>
    <ligand>
        <name>molybdate</name>
        <dbReference type="ChEBI" id="CHEBI:36264"/>
    </ligand>
</feature>
<dbReference type="PIRSF" id="PIRSF004846">
    <property type="entry name" value="ModA"/>
    <property type="match status" value="1"/>
</dbReference>
<feature type="binding site" evidence="13">
    <location>
        <position position="40"/>
    </location>
    <ligand>
        <name>molybdate</name>
        <dbReference type="ChEBI" id="CHEBI:36264"/>
    </ligand>
</feature>
<feature type="binding site" evidence="13">
    <location>
        <position position="176"/>
    </location>
    <ligand>
        <name>molybdate</name>
        <dbReference type="ChEBI" id="CHEBI:36264"/>
    </ligand>
</feature>
<keyword evidence="13" id="KW-0500">Molybdenum</keyword>
<feature type="binding site" evidence="13">
    <location>
        <position position="194"/>
    </location>
    <ligand>
        <name>molybdate</name>
        <dbReference type="ChEBI" id="CHEBI:36264"/>
    </ligand>
</feature>
<feature type="binding site" evidence="13">
    <location>
        <position position="67"/>
    </location>
    <ligand>
        <name>molybdate</name>
        <dbReference type="ChEBI" id="CHEBI:36264"/>
    </ligand>
</feature>
<keyword evidence="5 13" id="KW-0479">Metal-binding</keyword>
<feature type="signal peptide" evidence="14">
    <location>
        <begin position="1"/>
        <end position="30"/>
    </location>
</feature>
<evidence type="ECO:0000256" key="13">
    <source>
        <dbReference type="PIRSR" id="PIRSR004846-1"/>
    </source>
</evidence>
<comment type="similarity">
    <text evidence="2">Belongs to the bacterial solute-binding protein ModA family.</text>
</comment>
<evidence type="ECO:0000256" key="14">
    <source>
        <dbReference type="SAM" id="SignalP"/>
    </source>
</evidence>
<keyword evidence="8" id="KW-0826">Tungsten</keyword>
<dbReference type="GO" id="GO:0030288">
    <property type="term" value="C:outer membrane-bounded periplasmic space"/>
    <property type="evidence" value="ECO:0007669"/>
    <property type="project" value="TreeGrafter"/>
</dbReference>
<dbReference type="PANTHER" id="PTHR30632">
    <property type="entry name" value="MOLYBDATE-BINDING PERIPLASMIC PROTEIN"/>
    <property type="match status" value="1"/>
</dbReference>
<dbReference type="GO" id="GO:0015689">
    <property type="term" value="P:molybdate ion transport"/>
    <property type="evidence" value="ECO:0007669"/>
    <property type="project" value="InterPro"/>
</dbReference>
<evidence type="ECO:0000256" key="12">
    <source>
        <dbReference type="ARBA" id="ARBA00078141"/>
    </source>
</evidence>
<protein>
    <recommendedName>
        <fullName evidence="11">Molybdate-binding protein ModA</fullName>
    </recommendedName>
    <alternativeName>
        <fullName evidence="12">Molybdate/tungstate-binding protein ModA</fullName>
    </alternativeName>
</protein>
<comment type="function">
    <text evidence="9">Involved in the transport of molybdenum into the cell. Part of the binding-protein-dependent transport system ModABCD.</text>
</comment>
<dbReference type="Pfam" id="PF13531">
    <property type="entry name" value="SBP_bac_11"/>
    <property type="match status" value="1"/>
</dbReference>
<evidence type="ECO:0000313" key="15">
    <source>
        <dbReference type="EMBL" id="PRZ46128.1"/>
    </source>
</evidence>
<evidence type="ECO:0000256" key="11">
    <source>
        <dbReference type="ARBA" id="ARBA00073171"/>
    </source>
</evidence>
<comment type="caution">
    <text evidence="15">The sequence shown here is derived from an EMBL/GenBank/DDBJ whole genome shotgun (WGS) entry which is preliminary data.</text>
</comment>
<dbReference type="GO" id="GO:0030973">
    <property type="term" value="F:molybdate ion binding"/>
    <property type="evidence" value="ECO:0007669"/>
    <property type="project" value="TreeGrafter"/>
</dbReference>
<dbReference type="GO" id="GO:0046872">
    <property type="term" value="F:metal ion binding"/>
    <property type="evidence" value="ECO:0007669"/>
    <property type="project" value="UniProtKB-KW"/>
</dbReference>
<evidence type="ECO:0000256" key="1">
    <source>
        <dbReference type="ARBA" id="ARBA00004236"/>
    </source>
</evidence>
<dbReference type="RefSeq" id="WP_106164627.1">
    <property type="nucleotide sequence ID" value="NZ_PVUF01000011.1"/>
</dbReference>
<evidence type="ECO:0000256" key="7">
    <source>
        <dbReference type="ARBA" id="ARBA00023136"/>
    </source>
</evidence>
<accession>A0A2T1ACP4</accession>
<keyword evidence="7" id="KW-0472">Membrane</keyword>
<comment type="subcellular location">
    <subcellularLocation>
        <location evidence="1">Cell membrane</location>
    </subcellularLocation>
</comment>
<dbReference type="InterPro" id="IPR050682">
    <property type="entry name" value="ModA/WtpA"/>
</dbReference>
<dbReference type="EMBL" id="PVUF01000011">
    <property type="protein sequence ID" value="PRZ46128.1"/>
    <property type="molecule type" value="Genomic_DNA"/>
</dbReference>
<evidence type="ECO:0000256" key="4">
    <source>
        <dbReference type="ARBA" id="ARBA00022475"/>
    </source>
</evidence>
<organism evidence="15 16">
    <name type="scientific">Tritonibacter scottomollicae</name>
    <name type="common">Epibacterium scottomollicae</name>
    <dbReference type="NCBI Taxonomy" id="483013"/>
    <lineage>
        <taxon>Bacteria</taxon>
        <taxon>Pseudomonadati</taxon>
        <taxon>Pseudomonadota</taxon>
        <taxon>Alphaproteobacteria</taxon>
        <taxon>Rhodobacterales</taxon>
        <taxon>Paracoccaceae</taxon>
        <taxon>Tritonibacter</taxon>
    </lineage>
</organism>
<name>A0A2T1ACP4_TRISK</name>
<evidence type="ECO:0000313" key="16">
    <source>
        <dbReference type="Proteomes" id="UP000237718"/>
    </source>
</evidence>
<dbReference type="FunFam" id="3.40.190.10:FF:000030">
    <property type="entry name" value="Molybdate ABC transporter substrate-binding protein"/>
    <property type="match status" value="1"/>
</dbReference>
<dbReference type="Gene3D" id="3.40.190.10">
    <property type="entry name" value="Periplasmic binding protein-like II"/>
    <property type="match status" value="2"/>
</dbReference>
<reference evidence="15 16" key="1">
    <citation type="submission" date="2018-03" db="EMBL/GenBank/DDBJ databases">
        <title>Genomic Encyclopedia of Archaeal and Bacterial Type Strains, Phase II (KMG-II): from individual species to whole genera.</title>
        <authorList>
            <person name="Goeker M."/>
        </authorList>
    </citation>
    <scope>NUCLEOTIDE SEQUENCE [LARGE SCALE GENOMIC DNA]</scope>
    <source>
        <strain evidence="15 16">DSM 25328</strain>
    </source>
</reference>
<evidence type="ECO:0000256" key="2">
    <source>
        <dbReference type="ARBA" id="ARBA00009175"/>
    </source>
</evidence>
<dbReference type="Proteomes" id="UP000237718">
    <property type="component" value="Unassembled WGS sequence"/>
</dbReference>
<keyword evidence="4" id="KW-1003">Cell membrane</keyword>
<dbReference type="SUPFAM" id="SSF53850">
    <property type="entry name" value="Periplasmic binding protein-like II"/>
    <property type="match status" value="1"/>
</dbReference>
<evidence type="ECO:0000256" key="9">
    <source>
        <dbReference type="ARBA" id="ARBA00056002"/>
    </source>
</evidence>
<feature type="chain" id="PRO_5015649028" description="Molybdate-binding protein ModA" evidence="14">
    <location>
        <begin position="31"/>
        <end position="258"/>
    </location>
</feature>
<dbReference type="OrthoDB" id="9785015at2"/>
<evidence type="ECO:0000256" key="3">
    <source>
        <dbReference type="ARBA" id="ARBA00022448"/>
    </source>
</evidence>
<dbReference type="NCBIfam" id="TIGR01256">
    <property type="entry name" value="modA"/>
    <property type="match status" value="1"/>
</dbReference>
<gene>
    <name evidence="15" type="ORF">CLV89_11119</name>
</gene>
<evidence type="ECO:0000256" key="10">
    <source>
        <dbReference type="ARBA" id="ARBA00062515"/>
    </source>
</evidence>
<keyword evidence="6 14" id="KW-0732">Signal</keyword>
<dbReference type="AlphaFoldDB" id="A0A2T1ACP4"/>
<proteinExistence type="inferred from homology"/>
<dbReference type="PANTHER" id="PTHR30632:SF17">
    <property type="entry name" value="MOLYBDATE-BINDING PROTEIN MODA"/>
    <property type="match status" value="1"/>
</dbReference>
<sequence>MTPFKPKNLVRWMRVLCLIPMIVLPSVATAEPLRVFAAASLKTALDEIAAMYETDTATEVSISYGGSSLLARQIGAGAPADVFISANVGWMDDLARQGRIDETTRLDLLRNSLSVIAARDKPALSSLADLQTALGTGKLAMAQTNAVPAGIYGKSALNSANIWQDLQAQVAQTDNVRSALALVASGAAPYGIVYQTDARAENRVTVAFPIPDSMHPPIIYPVAAINTNDRSRAFIEFLTSQTADQVFEAQGFTPVEHR</sequence>
<keyword evidence="3" id="KW-0813">Transport</keyword>
<evidence type="ECO:0000256" key="5">
    <source>
        <dbReference type="ARBA" id="ARBA00022723"/>
    </source>
</evidence>
<dbReference type="GO" id="GO:0005886">
    <property type="term" value="C:plasma membrane"/>
    <property type="evidence" value="ECO:0007669"/>
    <property type="project" value="UniProtKB-SubCell"/>
</dbReference>
<evidence type="ECO:0000256" key="6">
    <source>
        <dbReference type="ARBA" id="ARBA00022729"/>
    </source>
</evidence>
<comment type="subunit">
    <text evidence="10">The complex is composed of two ATP-binding proteins (ModC), two transmembrane proteins (ModB) and a solute-binding protein (ModA).</text>
</comment>
<dbReference type="InterPro" id="IPR005950">
    <property type="entry name" value="ModA"/>
</dbReference>